<dbReference type="Proteomes" id="UP000005954">
    <property type="component" value="Unassembled WGS sequence"/>
</dbReference>
<dbReference type="Pfam" id="PF04268">
    <property type="entry name" value="SoxG"/>
    <property type="match status" value="1"/>
</dbReference>
<dbReference type="STRING" id="89187.ISM_09351"/>
<proteinExistence type="predicted"/>
<evidence type="ECO:0000313" key="1">
    <source>
        <dbReference type="EMBL" id="EAP75317.1"/>
    </source>
</evidence>
<dbReference type="AlphaFoldDB" id="A3SQA8"/>
<dbReference type="SUPFAM" id="SSF103025">
    <property type="entry name" value="Folate-binding domain"/>
    <property type="match status" value="1"/>
</dbReference>
<keyword evidence="2" id="KW-1185">Reference proteome</keyword>
<dbReference type="InterPro" id="IPR007375">
    <property type="entry name" value="SoxG"/>
</dbReference>
<dbReference type="InterPro" id="IPR027266">
    <property type="entry name" value="TrmE/GcvT-like"/>
</dbReference>
<reference evidence="1 2" key="1">
    <citation type="submission" date="2005-12" db="EMBL/GenBank/DDBJ databases">
        <authorList>
            <person name="Moran M.A."/>
            <person name="Ferriera S."/>
            <person name="Johnson J."/>
            <person name="Kravitz S."/>
            <person name="Halpern A."/>
            <person name="Remington K."/>
            <person name="Beeson K."/>
            <person name="Tran B."/>
            <person name="Rogers Y.-H."/>
            <person name="Friedman R."/>
            <person name="Venter J.C."/>
        </authorList>
    </citation>
    <scope>NUCLEOTIDE SEQUENCE [LARGE SCALE GENOMIC DNA]</scope>
    <source>
        <strain evidence="2">ATCC BAA-591 / DSM 15170 / ISM</strain>
    </source>
</reference>
<dbReference type="eggNOG" id="COG4583">
    <property type="taxonomic scope" value="Bacteria"/>
</dbReference>
<dbReference type="RefSeq" id="WP_009813880.1">
    <property type="nucleotide sequence ID" value="NZ_CH724156.1"/>
</dbReference>
<dbReference type="OrthoDB" id="9814782at2"/>
<accession>A3SQA8</accession>
<dbReference type="EMBL" id="AALY01000003">
    <property type="protein sequence ID" value="EAP75317.1"/>
    <property type="molecule type" value="Genomic_DNA"/>
</dbReference>
<name>A3SQA8_ROSNI</name>
<protein>
    <submittedName>
        <fullName evidence="1">Sarcosine oxidase, gamma subunit family protein</fullName>
    </submittedName>
</protein>
<sequence>MSDAKSALPGARYEGFVKLREMGLQGMITLRGDLASAKLAAAVQTATGTAVPGQRQIVTEGDRAAAWMSPDELLLLVPYAEVADIIAAIETALAGEHFLAVNVSDARAMFRLEGALCRDAMAKLSPVDFSEAAFCPGDFRRSRMAQIAAAMWMPDGQSLQVICFRSVAQYAFDLLSAAAAPGSEPRLYG</sequence>
<organism evidence="1 2">
    <name type="scientific">Roseovarius nubinhibens (strain ATCC BAA-591 / DSM 15170 / ISM)</name>
    <dbReference type="NCBI Taxonomy" id="89187"/>
    <lineage>
        <taxon>Bacteria</taxon>
        <taxon>Pseudomonadati</taxon>
        <taxon>Pseudomonadota</taxon>
        <taxon>Alphaproteobacteria</taxon>
        <taxon>Rhodobacterales</taxon>
        <taxon>Roseobacteraceae</taxon>
        <taxon>Roseovarius</taxon>
    </lineage>
</organism>
<comment type="caution">
    <text evidence="1">The sequence shown here is derived from an EMBL/GenBank/DDBJ whole genome shotgun (WGS) entry which is preliminary data.</text>
</comment>
<gene>
    <name evidence="1" type="ORF">ISM_09351</name>
</gene>
<dbReference type="HOGENOM" id="CLU_114076_0_0_5"/>
<dbReference type="Gene3D" id="3.30.70.1520">
    <property type="entry name" value="Heterotetrameric sarcosine oxidase"/>
    <property type="match status" value="1"/>
</dbReference>
<dbReference type="Gene3D" id="3.30.1360.120">
    <property type="entry name" value="Probable tRNA modification gtpase trme, domain 1"/>
    <property type="match status" value="1"/>
</dbReference>
<evidence type="ECO:0000313" key="2">
    <source>
        <dbReference type="Proteomes" id="UP000005954"/>
    </source>
</evidence>